<evidence type="ECO:0000256" key="2">
    <source>
        <dbReference type="ARBA" id="ARBA00022679"/>
    </source>
</evidence>
<dbReference type="AlphaFoldDB" id="A0AAP6JDZ9"/>
<comment type="caution">
    <text evidence="8">The sequence shown here is derived from an EMBL/GenBank/DDBJ whole genome shotgun (WGS) entry which is preliminary data.</text>
</comment>
<keyword evidence="2 6" id="KW-0808">Transferase</keyword>
<dbReference type="InterPro" id="IPR004607">
    <property type="entry name" value="GART"/>
</dbReference>
<keyword evidence="9" id="KW-1185">Reference proteome</keyword>
<dbReference type="GO" id="GO:0004644">
    <property type="term" value="F:phosphoribosylglycinamide formyltransferase activity"/>
    <property type="evidence" value="ECO:0007669"/>
    <property type="project" value="UniProtKB-UniRule"/>
</dbReference>
<gene>
    <name evidence="6 8" type="primary">purN</name>
    <name evidence="8" type="ORF">VCB98_03025</name>
</gene>
<evidence type="ECO:0000256" key="6">
    <source>
        <dbReference type="HAMAP-Rule" id="MF_01930"/>
    </source>
</evidence>
<dbReference type="PROSITE" id="PS00373">
    <property type="entry name" value="GART"/>
    <property type="match status" value="1"/>
</dbReference>
<sequence>MSVQAGKDFPVAVMLSGAGTTLEAILKANADGLCRARPTLVLSDRQKARGLKVAQAAGIPARALPRRDFQDQAAHEGALAEAIDASQAHWVVLAGYMRILGGDFVRAFAGRMLNTHPSLLPAHRGLNTYQRALDANDTMHGCSVHFVTEDLDGGPVIAQAEVPIQRRDTAAELEQRTRARERRLYPMVLELVADGRIGLDGSQPTFDGKVLERPLRLPWNGEELE</sequence>
<comment type="caution">
    <text evidence="6">Lacks conserved residue(s) required for the propagation of feature annotation.</text>
</comment>
<dbReference type="PANTHER" id="PTHR43369:SF2">
    <property type="entry name" value="PHOSPHORIBOSYLGLYCINAMIDE FORMYLTRANSFERASE"/>
    <property type="match status" value="1"/>
</dbReference>
<reference evidence="8 9" key="1">
    <citation type="submission" date="2023-12" db="EMBL/GenBank/DDBJ databases">
        <title>Whole-genome sequencing of halo(alkali)philic microorganisms from hypersaline lakes.</title>
        <authorList>
            <person name="Sorokin D.Y."/>
            <person name="Merkel A.Y."/>
            <person name="Messina E."/>
            <person name="Yakimov M."/>
        </authorList>
    </citation>
    <scope>NUCLEOTIDE SEQUENCE [LARGE SCALE GENOMIC DNA]</scope>
    <source>
        <strain evidence="8 9">AB-CW1</strain>
    </source>
</reference>
<dbReference type="InterPro" id="IPR036477">
    <property type="entry name" value="Formyl_transf_N_sf"/>
</dbReference>
<dbReference type="CDD" id="cd08645">
    <property type="entry name" value="FMT_core_GART"/>
    <property type="match status" value="1"/>
</dbReference>
<accession>A0AAP6JDZ9</accession>
<dbReference type="GO" id="GO:0005829">
    <property type="term" value="C:cytosol"/>
    <property type="evidence" value="ECO:0007669"/>
    <property type="project" value="TreeGrafter"/>
</dbReference>
<dbReference type="PANTHER" id="PTHR43369">
    <property type="entry name" value="PHOSPHORIBOSYLGLYCINAMIDE FORMYLTRANSFERASE"/>
    <property type="match status" value="1"/>
</dbReference>
<feature type="active site" description="Proton donor" evidence="6">
    <location>
        <position position="116"/>
    </location>
</feature>
<dbReference type="HAMAP" id="MF_01930">
    <property type="entry name" value="PurN"/>
    <property type="match status" value="1"/>
</dbReference>
<feature type="binding site" evidence="6">
    <location>
        <begin position="97"/>
        <end position="100"/>
    </location>
    <ligand>
        <name>(6R)-10-formyltetrahydrofolate</name>
        <dbReference type="ChEBI" id="CHEBI:195366"/>
    </ligand>
</feature>
<dbReference type="GO" id="GO:0006189">
    <property type="term" value="P:'de novo' IMP biosynthetic process"/>
    <property type="evidence" value="ECO:0007669"/>
    <property type="project" value="UniProtKB-UniRule"/>
</dbReference>
<dbReference type="SUPFAM" id="SSF53328">
    <property type="entry name" value="Formyltransferase"/>
    <property type="match status" value="1"/>
</dbReference>
<dbReference type="InterPro" id="IPR002376">
    <property type="entry name" value="Formyl_transf_N"/>
</dbReference>
<feature type="domain" description="Formyl transferase N-terminal" evidence="7">
    <location>
        <begin position="11"/>
        <end position="189"/>
    </location>
</feature>
<evidence type="ECO:0000259" key="7">
    <source>
        <dbReference type="Pfam" id="PF00551"/>
    </source>
</evidence>
<evidence type="ECO:0000256" key="1">
    <source>
        <dbReference type="ARBA" id="ARBA00005054"/>
    </source>
</evidence>
<comment type="function">
    <text evidence="6">Catalyzes the transfer of a formyl group from 10-formyltetrahydrofolate to 5-phospho-ribosyl-glycinamide (GAR), producing 5-phospho-ribosyl-N-formylglycinamide (FGAR) and tetrahydrofolate.</text>
</comment>
<dbReference type="Proteomes" id="UP001302316">
    <property type="component" value="Unassembled WGS sequence"/>
</dbReference>
<feature type="binding site" evidence="6">
    <location>
        <position position="114"/>
    </location>
    <ligand>
        <name>(6R)-10-formyltetrahydrofolate</name>
        <dbReference type="ChEBI" id="CHEBI:195366"/>
    </ligand>
</feature>
<protein>
    <recommendedName>
        <fullName evidence="6">Phosphoribosylglycinamide formyltransferase</fullName>
        <ecNumber evidence="6">2.1.2.2</ecNumber>
    </recommendedName>
    <alternativeName>
        <fullName evidence="6">5'-phosphoribosylglycinamide transformylase</fullName>
    </alternativeName>
    <alternativeName>
        <fullName evidence="6">GAR transformylase</fullName>
        <shortName evidence="6">GART</shortName>
    </alternativeName>
</protein>
<dbReference type="NCBIfam" id="TIGR00639">
    <property type="entry name" value="PurN"/>
    <property type="match status" value="1"/>
</dbReference>
<dbReference type="InterPro" id="IPR001555">
    <property type="entry name" value="GART_AS"/>
</dbReference>
<comment type="catalytic activity">
    <reaction evidence="5 6">
        <text>N(1)-(5-phospho-beta-D-ribosyl)glycinamide + (6R)-10-formyltetrahydrofolate = N(2)-formyl-N(1)-(5-phospho-beta-D-ribosyl)glycinamide + (6S)-5,6,7,8-tetrahydrofolate + H(+)</text>
        <dbReference type="Rhea" id="RHEA:15053"/>
        <dbReference type="ChEBI" id="CHEBI:15378"/>
        <dbReference type="ChEBI" id="CHEBI:57453"/>
        <dbReference type="ChEBI" id="CHEBI:143788"/>
        <dbReference type="ChEBI" id="CHEBI:147286"/>
        <dbReference type="ChEBI" id="CHEBI:195366"/>
        <dbReference type="EC" id="2.1.2.2"/>
    </reaction>
</comment>
<organism evidence="8 9">
    <name type="scientific">Natronospira elongata</name>
    <dbReference type="NCBI Taxonomy" id="3110268"/>
    <lineage>
        <taxon>Bacteria</taxon>
        <taxon>Pseudomonadati</taxon>
        <taxon>Pseudomonadota</taxon>
        <taxon>Gammaproteobacteria</taxon>
        <taxon>Natronospirales</taxon>
        <taxon>Natronospiraceae</taxon>
        <taxon>Natronospira</taxon>
    </lineage>
</organism>
<proteinExistence type="inferred from homology"/>
<evidence type="ECO:0000313" key="8">
    <source>
        <dbReference type="EMBL" id="MEA5444786.1"/>
    </source>
</evidence>
<dbReference type="Pfam" id="PF00551">
    <property type="entry name" value="Formyl_trans_N"/>
    <property type="match status" value="1"/>
</dbReference>
<evidence type="ECO:0000313" key="9">
    <source>
        <dbReference type="Proteomes" id="UP001302316"/>
    </source>
</evidence>
<comment type="pathway">
    <text evidence="1 6">Purine metabolism; IMP biosynthesis via de novo pathway; N(2)-formyl-N(1)-(5-phospho-D-ribosyl)glycinamide from N(1)-(5-phospho-D-ribosyl)glycinamide (10-formyl THF route): step 1/1.</text>
</comment>
<evidence type="ECO:0000256" key="5">
    <source>
        <dbReference type="ARBA" id="ARBA00047664"/>
    </source>
</evidence>
<keyword evidence="3 6" id="KW-0658">Purine biosynthesis</keyword>
<dbReference type="EC" id="2.1.2.2" evidence="6"/>
<dbReference type="RefSeq" id="WP_346050357.1">
    <property type="nucleotide sequence ID" value="NZ_JAYGII010000004.1"/>
</dbReference>
<dbReference type="EMBL" id="JAYGII010000004">
    <property type="protein sequence ID" value="MEA5444786.1"/>
    <property type="molecule type" value="Genomic_DNA"/>
</dbReference>
<comment type="similarity">
    <text evidence="4 6">Belongs to the GART family.</text>
</comment>
<evidence type="ECO:0000256" key="4">
    <source>
        <dbReference type="ARBA" id="ARBA00038440"/>
    </source>
</evidence>
<dbReference type="Gene3D" id="3.40.50.170">
    <property type="entry name" value="Formyl transferase, N-terminal domain"/>
    <property type="match status" value="1"/>
</dbReference>
<name>A0AAP6JDZ9_9GAMM</name>
<evidence type="ECO:0000256" key="3">
    <source>
        <dbReference type="ARBA" id="ARBA00022755"/>
    </source>
</evidence>
<feature type="site" description="Raises pKa of active site His" evidence="6">
    <location>
        <position position="152"/>
    </location>
</feature>